<feature type="domain" description="AB hydrolase-1" evidence="1">
    <location>
        <begin position="14"/>
        <end position="176"/>
    </location>
</feature>
<dbReference type="GO" id="GO:0016787">
    <property type="term" value="F:hydrolase activity"/>
    <property type="evidence" value="ECO:0007669"/>
    <property type="project" value="UniProtKB-KW"/>
</dbReference>
<keyword evidence="2" id="KW-0378">Hydrolase</keyword>
<organism evidence="2 3">
    <name type="scientific">Aphanothece cf. minutissima CCALA 015</name>
    <dbReference type="NCBI Taxonomy" id="2107695"/>
    <lineage>
        <taxon>Bacteria</taxon>
        <taxon>Bacillati</taxon>
        <taxon>Cyanobacteriota</taxon>
        <taxon>Cyanophyceae</taxon>
        <taxon>Oscillatoriophycideae</taxon>
        <taxon>Chroococcales</taxon>
        <taxon>Aphanothecaceae</taxon>
        <taxon>Aphanothece</taxon>
    </lineage>
</organism>
<keyword evidence="3" id="KW-1185">Reference proteome</keyword>
<dbReference type="Gene3D" id="3.40.50.1820">
    <property type="entry name" value="alpha/beta hydrolase"/>
    <property type="match status" value="1"/>
</dbReference>
<dbReference type="PANTHER" id="PTHR37946:SF1">
    <property type="entry name" value="SLL1969 PROTEIN"/>
    <property type="match status" value="1"/>
</dbReference>
<dbReference type="InterPro" id="IPR000073">
    <property type="entry name" value="AB_hydrolase_1"/>
</dbReference>
<gene>
    <name evidence="2" type="ORF">C7B81_13970</name>
</gene>
<protein>
    <submittedName>
        <fullName evidence="2">Alpha/beta hydrolase</fullName>
    </submittedName>
</protein>
<name>A0ABX5F578_9CHRO</name>
<reference evidence="2 3" key="1">
    <citation type="submission" date="2018-03" db="EMBL/GenBank/DDBJ databases">
        <title>The ancient ancestry and fast evolution of plastids.</title>
        <authorList>
            <person name="Moore K.R."/>
            <person name="Magnabosco C."/>
            <person name="Momper L."/>
            <person name="Gold D.A."/>
            <person name="Bosak T."/>
            <person name="Fournier G.P."/>
        </authorList>
    </citation>
    <scope>NUCLEOTIDE SEQUENCE [LARGE SCALE GENOMIC DNA]</scope>
    <source>
        <strain evidence="2 3">CCALA 015</strain>
    </source>
</reference>
<accession>A0ABX5F578</accession>
<dbReference type="EMBL" id="PVWP01000010">
    <property type="protein sequence ID" value="PSB36424.1"/>
    <property type="molecule type" value="Genomic_DNA"/>
</dbReference>
<sequence>MVGGPGPAADSPPLVLIHGMWDTPRLFGPLQRQLAGRRGPLLMPHLPHRFGLTPIEEQADLLGLHIEAAFGPRQPIDLLGFSMGGVIARTWIQLRGGHRRTRRLISVGSPQQGTLTAGPWPSWPLAGIADLKAGSPLLVRLNSHLDTLEPVECCSFYCHPDLMVMPAWRAVLPIGPGRCLPVRYHHQLMTHPAALRALVDELLRSDPGGPGPGLPG</sequence>
<dbReference type="InterPro" id="IPR029058">
    <property type="entry name" value="AB_hydrolase_fold"/>
</dbReference>
<evidence type="ECO:0000313" key="3">
    <source>
        <dbReference type="Proteomes" id="UP000238218"/>
    </source>
</evidence>
<dbReference type="PANTHER" id="PTHR37946">
    <property type="entry name" value="SLL1969 PROTEIN"/>
    <property type="match status" value="1"/>
</dbReference>
<evidence type="ECO:0000259" key="1">
    <source>
        <dbReference type="Pfam" id="PF12697"/>
    </source>
</evidence>
<dbReference type="Pfam" id="PF12697">
    <property type="entry name" value="Abhydrolase_6"/>
    <property type="match status" value="1"/>
</dbReference>
<proteinExistence type="predicted"/>
<dbReference type="Proteomes" id="UP000238218">
    <property type="component" value="Unassembled WGS sequence"/>
</dbReference>
<comment type="caution">
    <text evidence="2">The sequence shown here is derived from an EMBL/GenBank/DDBJ whole genome shotgun (WGS) entry which is preliminary data.</text>
</comment>
<evidence type="ECO:0000313" key="2">
    <source>
        <dbReference type="EMBL" id="PSB36424.1"/>
    </source>
</evidence>
<dbReference type="SUPFAM" id="SSF53474">
    <property type="entry name" value="alpha/beta-Hydrolases"/>
    <property type="match status" value="1"/>
</dbReference>